<proteinExistence type="predicted"/>
<keyword evidence="2" id="KW-1185">Reference proteome</keyword>
<name>A0A0R3VZY2_TAEAS</name>
<sequence>MGRCQGARRRGNEESLTIHCRSSPPDVPEGTHSHQLLSNIESSFSVSLTPVEHTYCLFAHQPFMSYTCFSLNHLSKLAQALDPRFCSVRCIREALRQILGISSFESQVYGVRAVVPESPTAEKQMITQGGARVKLRQDLHNALVDEKT</sequence>
<evidence type="ECO:0000313" key="1">
    <source>
        <dbReference type="EMBL" id="VDK26781.1"/>
    </source>
</evidence>
<evidence type="ECO:0000313" key="3">
    <source>
        <dbReference type="WBParaSite" id="TASK_0000297601-mRNA-1"/>
    </source>
</evidence>
<evidence type="ECO:0000313" key="2">
    <source>
        <dbReference type="Proteomes" id="UP000282613"/>
    </source>
</evidence>
<protein>
    <submittedName>
        <fullName evidence="3">OmpR/PhoB-type domain-containing protein</fullName>
    </submittedName>
</protein>
<reference evidence="1 2" key="2">
    <citation type="submission" date="2018-11" db="EMBL/GenBank/DDBJ databases">
        <authorList>
            <consortium name="Pathogen Informatics"/>
        </authorList>
    </citation>
    <scope>NUCLEOTIDE SEQUENCE [LARGE SCALE GENOMIC DNA]</scope>
</reference>
<reference evidence="3" key="1">
    <citation type="submission" date="2017-02" db="UniProtKB">
        <authorList>
            <consortium name="WormBaseParasite"/>
        </authorList>
    </citation>
    <scope>IDENTIFICATION</scope>
</reference>
<dbReference type="STRING" id="60517.A0A0R3VZY2"/>
<dbReference type="EMBL" id="UYRS01004508">
    <property type="protein sequence ID" value="VDK26781.1"/>
    <property type="molecule type" value="Genomic_DNA"/>
</dbReference>
<gene>
    <name evidence="1" type="ORF">TASK_LOCUS2977</name>
</gene>
<accession>A0A0R3VZY2</accession>
<organism evidence="3">
    <name type="scientific">Taenia asiatica</name>
    <name type="common">Asian tapeworm</name>
    <dbReference type="NCBI Taxonomy" id="60517"/>
    <lineage>
        <taxon>Eukaryota</taxon>
        <taxon>Metazoa</taxon>
        <taxon>Spiralia</taxon>
        <taxon>Lophotrochozoa</taxon>
        <taxon>Platyhelminthes</taxon>
        <taxon>Cestoda</taxon>
        <taxon>Eucestoda</taxon>
        <taxon>Cyclophyllidea</taxon>
        <taxon>Taeniidae</taxon>
        <taxon>Taenia</taxon>
    </lineage>
</organism>
<dbReference type="WBParaSite" id="TASK_0000297601-mRNA-1">
    <property type="protein sequence ID" value="TASK_0000297601-mRNA-1"/>
    <property type="gene ID" value="TASK_0000297601"/>
</dbReference>
<dbReference type="Proteomes" id="UP000282613">
    <property type="component" value="Unassembled WGS sequence"/>
</dbReference>
<dbReference type="AlphaFoldDB" id="A0A0R3VZY2"/>